<organism evidence="2 3">
    <name type="scientific">Duganella sacchari</name>
    <dbReference type="NCBI Taxonomy" id="551987"/>
    <lineage>
        <taxon>Bacteria</taxon>
        <taxon>Pseudomonadati</taxon>
        <taxon>Pseudomonadota</taxon>
        <taxon>Betaproteobacteria</taxon>
        <taxon>Burkholderiales</taxon>
        <taxon>Oxalobacteraceae</taxon>
        <taxon>Telluria group</taxon>
        <taxon>Duganella</taxon>
    </lineage>
</organism>
<dbReference type="EMBL" id="FRCX01000009">
    <property type="protein sequence ID" value="SHN38097.1"/>
    <property type="molecule type" value="Genomic_DNA"/>
</dbReference>
<dbReference type="AlphaFoldDB" id="A0A1M7R0B0"/>
<keyword evidence="1" id="KW-0732">Signal</keyword>
<feature type="signal peptide" evidence="1">
    <location>
        <begin position="1"/>
        <end position="20"/>
    </location>
</feature>
<sequence length="180" mass="19399">MKKILAMFLLAAGVSAGAYADTIQLTPPPGFTGGTYGDFTYSGSWTAIFDSPFVSFYEGQVSVLTYDSGTMNLKGLSLNGRPWNGYNDTFPFPVETPNLTLTFKGIGGNVLSTKSLHLADDDRFIEFASEVQGVHSIEFSAPASQFFVRVASVSMVPEAEAYAMLLAGLSVLAALRRKQR</sequence>
<evidence type="ECO:0000313" key="3">
    <source>
        <dbReference type="Proteomes" id="UP000184339"/>
    </source>
</evidence>
<reference evidence="3" key="1">
    <citation type="submission" date="2016-11" db="EMBL/GenBank/DDBJ databases">
        <authorList>
            <person name="Varghese N."/>
            <person name="Submissions S."/>
        </authorList>
    </citation>
    <scope>NUCLEOTIDE SEQUENCE [LARGE SCALE GENOMIC DNA]</scope>
    <source>
        <strain evidence="3">Sac-22</strain>
    </source>
</reference>
<evidence type="ECO:0000256" key="1">
    <source>
        <dbReference type="SAM" id="SignalP"/>
    </source>
</evidence>
<dbReference type="Proteomes" id="UP000184339">
    <property type="component" value="Unassembled WGS sequence"/>
</dbReference>
<protein>
    <submittedName>
        <fullName evidence="2">PEP-CTERM protein-sorting domain-containing protein</fullName>
    </submittedName>
</protein>
<name>A0A1M7R0B0_9BURK</name>
<evidence type="ECO:0000313" key="2">
    <source>
        <dbReference type="EMBL" id="SHN38097.1"/>
    </source>
</evidence>
<keyword evidence="3" id="KW-1185">Reference proteome</keyword>
<dbReference type="RefSeq" id="WP_167544319.1">
    <property type="nucleotide sequence ID" value="NZ_FRCX01000009.1"/>
</dbReference>
<proteinExistence type="predicted"/>
<accession>A0A1M7R0B0</accession>
<gene>
    <name evidence="2" type="ORF">SAMN05192549_10954</name>
</gene>
<feature type="chain" id="PRO_5012093783" evidence="1">
    <location>
        <begin position="21"/>
        <end position="180"/>
    </location>
</feature>